<name>A0A974NGD0_9GAMM</name>
<dbReference type="AlphaFoldDB" id="A0A974NGD0"/>
<gene>
    <name evidence="2" type="ORF">JHT90_03285</name>
</gene>
<dbReference type="RefSeq" id="WP_201094037.1">
    <property type="nucleotide sequence ID" value="NZ_CP067393.1"/>
</dbReference>
<dbReference type="KEGG" id="eaz:JHT90_03285"/>
<keyword evidence="3" id="KW-1185">Reference proteome</keyword>
<feature type="transmembrane region" description="Helical" evidence="1">
    <location>
        <begin position="28"/>
        <end position="50"/>
    </location>
</feature>
<sequence length="108" mass="11914">MLEAIFFLVIYIFPLHWAAEFAEAEESNYLKCFILSIVTTFVKITSLILFANNALIALLISMLVSISICMNVLKIPGSNFLMFAVMLGFLNIVITGSARLVFNGITGS</sequence>
<keyword evidence="1" id="KW-0472">Membrane</keyword>
<feature type="transmembrane region" description="Helical" evidence="1">
    <location>
        <begin position="55"/>
        <end position="73"/>
    </location>
</feature>
<feature type="transmembrane region" description="Helical" evidence="1">
    <location>
        <begin position="79"/>
        <end position="102"/>
    </location>
</feature>
<keyword evidence="1" id="KW-1133">Transmembrane helix</keyword>
<reference evidence="2 3" key="1">
    <citation type="submission" date="2021-01" db="EMBL/GenBank/DDBJ databases">
        <title>Entomomonas sp. F2A isolated from a house cricket (Acheta domesticus).</title>
        <authorList>
            <person name="Spergser J."/>
            <person name="Busse H.-J."/>
        </authorList>
    </citation>
    <scope>NUCLEOTIDE SEQUENCE [LARGE SCALE GENOMIC DNA]</scope>
    <source>
        <strain evidence="2 3">F2A</strain>
    </source>
</reference>
<dbReference type="Proteomes" id="UP000595278">
    <property type="component" value="Chromosome"/>
</dbReference>
<organism evidence="2 3">
    <name type="scientific">Entomomonas asaccharolytica</name>
    <dbReference type="NCBI Taxonomy" id="2785331"/>
    <lineage>
        <taxon>Bacteria</taxon>
        <taxon>Pseudomonadati</taxon>
        <taxon>Pseudomonadota</taxon>
        <taxon>Gammaproteobacteria</taxon>
        <taxon>Pseudomonadales</taxon>
        <taxon>Pseudomonadaceae</taxon>
        <taxon>Entomomonas</taxon>
    </lineage>
</organism>
<accession>A0A974NGD0</accession>
<proteinExistence type="predicted"/>
<keyword evidence="1" id="KW-0812">Transmembrane</keyword>
<dbReference type="EMBL" id="CP067393">
    <property type="protein sequence ID" value="QQP86280.1"/>
    <property type="molecule type" value="Genomic_DNA"/>
</dbReference>
<evidence type="ECO:0000313" key="3">
    <source>
        <dbReference type="Proteomes" id="UP000595278"/>
    </source>
</evidence>
<evidence type="ECO:0000256" key="1">
    <source>
        <dbReference type="SAM" id="Phobius"/>
    </source>
</evidence>
<protein>
    <submittedName>
        <fullName evidence="2">Uncharacterized protein</fullName>
    </submittedName>
</protein>
<evidence type="ECO:0000313" key="2">
    <source>
        <dbReference type="EMBL" id="QQP86280.1"/>
    </source>
</evidence>